<evidence type="ECO:0000313" key="4">
    <source>
        <dbReference type="Proteomes" id="UP001153365"/>
    </source>
</evidence>
<feature type="region of interest" description="Disordered" evidence="1">
    <location>
        <begin position="714"/>
        <end position="738"/>
    </location>
</feature>
<evidence type="ECO:0000256" key="1">
    <source>
        <dbReference type="SAM" id="MobiDB-lite"/>
    </source>
</evidence>
<evidence type="ECO:0000313" key="3">
    <source>
        <dbReference type="EMBL" id="CAH7685451.1"/>
    </source>
</evidence>
<feature type="transmembrane region" description="Helical" evidence="2">
    <location>
        <begin position="172"/>
        <end position="194"/>
    </location>
</feature>
<feature type="transmembrane region" description="Helical" evidence="2">
    <location>
        <begin position="117"/>
        <end position="142"/>
    </location>
</feature>
<sequence>MSTPSSAKIPATIEEWSAILEKVELTVRAPYSKREKLLLWCQGVIVLLSGILYLISLLRQAATKSFWCIKKDLDGYWRPNVHVAIPILTITHAATQATAIGLTVIGDAEGDKATVVVALNLVACSVLYFAGWTKIWAVLYALPSSIFRLRRRDVLGSTAMITKRRILLPKSFNYFILSGYVAGFFSIPALSYTVHWVQQIINRLRGVQAILKEIILLMTLNPQDISPRLLLALQVRSEAQRLELAQSEALKFLRIFSGIWLAVSFGALVIFLGGSFALMLALTRQIEILGKIQKQREMLIGRMSYISMSKPPIHPLKNKQIKIQSAKSFEKSLIYRFKTWLPSLGDGDEEDPLATSPQTTPPDFPLAGRTGDEDLIGDNDGAKDLGKTRSKNQLSSGWNDTQNSEENSKKNKKRLTSYCVRFAWQTVFCTLISLSYIVLNSFVGTLDSPFILFLKKLSFLTPFEYKIVFNIFDAPRSITLSQLFRTIEQWAAWSWGGGPGAVLGLLACIVAFSHNPSLPREPEKGPPVARITNMHGRYGDDDEEDEVYEKYSGFRGGGDQNSLTAEKLYIHSYPDSHAANSFPKLPQPVKACGSSGSSSWQGLRLKLGLASRSNLSRSSPSQPPPAFSETCAAVNRTWSPFQIMSLDSSNVVTMQSARPYPLNKLQKSLPRSAEHNSSTEELSLAGRKKFAYHYPTGVTPRSIGPCKMPVQITRSDQQSFESKNSLPSTPLTPKFTSQQVAGGHFDAIHQLRDR</sequence>
<keyword evidence="2" id="KW-0472">Membrane</keyword>
<organism evidence="3 4">
    <name type="scientific">Phakopsora pachyrhizi</name>
    <name type="common">Asian soybean rust disease fungus</name>
    <dbReference type="NCBI Taxonomy" id="170000"/>
    <lineage>
        <taxon>Eukaryota</taxon>
        <taxon>Fungi</taxon>
        <taxon>Dikarya</taxon>
        <taxon>Basidiomycota</taxon>
        <taxon>Pucciniomycotina</taxon>
        <taxon>Pucciniomycetes</taxon>
        <taxon>Pucciniales</taxon>
        <taxon>Phakopsoraceae</taxon>
        <taxon>Phakopsora</taxon>
    </lineage>
</organism>
<gene>
    <name evidence="3" type="ORF">PPACK8108_LOCUS19973</name>
</gene>
<protein>
    <recommendedName>
        <fullName evidence="5">Transmembrane protein</fullName>
    </recommendedName>
</protein>
<evidence type="ECO:0000256" key="2">
    <source>
        <dbReference type="SAM" id="Phobius"/>
    </source>
</evidence>
<feature type="compositionally biased region" description="Polar residues" evidence="1">
    <location>
        <begin position="391"/>
        <end position="402"/>
    </location>
</feature>
<proteinExistence type="predicted"/>
<keyword evidence="4" id="KW-1185">Reference proteome</keyword>
<feature type="transmembrane region" description="Helical" evidence="2">
    <location>
        <begin position="37"/>
        <end position="58"/>
    </location>
</feature>
<dbReference type="Proteomes" id="UP001153365">
    <property type="component" value="Unassembled WGS sequence"/>
</dbReference>
<evidence type="ECO:0008006" key="5">
    <source>
        <dbReference type="Google" id="ProtNLM"/>
    </source>
</evidence>
<keyword evidence="2" id="KW-1133">Transmembrane helix</keyword>
<keyword evidence="2" id="KW-0812">Transmembrane</keyword>
<feature type="region of interest" description="Disordered" evidence="1">
    <location>
        <begin position="348"/>
        <end position="408"/>
    </location>
</feature>
<dbReference type="EMBL" id="CALTRL010005723">
    <property type="protein sequence ID" value="CAH7685451.1"/>
    <property type="molecule type" value="Genomic_DNA"/>
</dbReference>
<reference evidence="3" key="1">
    <citation type="submission" date="2022-06" db="EMBL/GenBank/DDBJ databases">
        <authorList>
            <consortium name="SYNGENTA / RWTH Aachen University"/>
        </authorList>
    </citation>
    <scope>NUCLEOTIDE SEQUENCE</scope>
</reference>
<feature type="transmembrane region" description="Helical" evidence="2">
    <location>
        <begin position="259"/>
        <end position="282"/>
    </location>
</feature>
<comment type="caution">
    <text evidence="3">The sequence shown here is derived from an EMBL/GenBank/DDBJ whole genome shotgun (WGS) entry which is preliminary data.</text>
</comment>
<feature type="transmembrane region" description="Helical" evidence="2">
    <location>
        <begin position="418"/>
        <end position="439"/>
    </location>
</feature>
<name>A0AAV0BES9_PHAPC</name>
<feature type="transmembrane region" description="Helical" evidence="2">
    <location>
        <begin position="79"/>
        <end position="105"/>
    </location>
</feature>
<accession>A0AAV0BES9</accession>
<dbReference type="AlphaFoldDB" id="A0AAV0BES9"/>